<evidence type="ECO:0000256" key="1">
    <source>
        <dbReference type="SAM" id="Phobius"/>
    </source>
</evidence>
<reference evidence="3" key="1">
    <citation type="submission" date="2018-12" db="EMBL/GenBank/DDBJ databases">
        <title>Complete genome sequencing of Jeotgalibaca sp. H21T32.</title>
        <authorList>
            <person name="Bae J.-W."/>
            <person name="Lee S.-Y."/>
        </authorList>
    </citation>
    <scope>NUCLEOTIDE SEQUENCE [LARGE SCALE GENOMIC DNA]</scope>
    <source>
        <strain evidence="3">H21T32</strain>
    </source>
</reference>
<organism evidence="2 3">
    <name type="scientific">Jeotgalibaca ciconiae</name>
    <dbReference type="NCBI Taxonomy" id="2496265"/>
    <lineage>
        <taxon>Bacteria</taxon>
        <taxon>Bacillati</taxon>
        <taxon>Bacillota</taxon>
        <taxon>Bacilli</taxon>
        <taxon>Lactobacillales</taxon>
        <taxon>Carnobacteriaceae</taxon>
        <taxon>Jeotgalibaca</taxon>
    </lineage>
</organism>
<feature type="transmembrane region" description="Helical" evidence="1">
    <location>
        <begin position="146"/>
        <end position="165"/>
    </location>
</feature>
<dbReference type="KEGG" id="jeh:EJN90_11605"/>
<name>A0A3Q9BLI2_9LACT</name>
<dbReference type="InterPro" id="IPR006938">
    <property type="entry name" value="DUF624"/>
</dbReference>
<dbReference type="RefSeq" id="WP_126111418.1">
    <property type="nucleotide sequence ID" value="NZ_CP034465.1"/>
</dbReference>
<dbReference type="OrthoDB" id="9814991at2"/>
<dbReference type="Pfam" id="PF04854">
    <property type="entry name" value="DUF624"/>
    <property type="match status" value="1"/>
</dbReference>
<dbReference type="EMBL" id="CP034465">
    <property type="protein sequence ID" value="AZP05233.1"/>
    <property type="molecule type" value="Genomic_DNA"/>
</dbReference>
<accession>A0A3Q9BLI2</accession>
<proteinExistence type="predicted"/>
<evidence type="ECO:0000313" key="2">
    <source>
        <dbReference type="EMBL" id="AZP05233.1"/>
    </source>
</evidence>
<dbReference type="Proteomes" id="UP000273326">
    <property type="component" value="Chromosome"/>
</dbReference>
<feature type="transmembrane region" description="Helical" evidence="1">
    <location>
        <begin position="69"/>
        <end position="91"/>
    </location>
</feature>
<sequence length="213" mass="24811">MFKYDSKFGRFMTKIFDLIMLNVLFLLMSIPIITIGANLAALYAVFLQMIDKNESPVLKMYLKHFKENFRQATTAWLIVLSIIVVLILDLFVISELDGLRRIVVYATVIFLILAVVYSLFIFPMIYKFKNTIWEQSKNVLLLMMGYFPWVLILLVINLGPLMAVYKWLPNAYGLLIYFYLFIGSALTLYLNAFIFNRIFNHLIGLKSESLLKT</sequence>
<evidence type="ECO:0000313" key="3">
    <source>
        <dbReference type="Proteomes" id="UP000273326"/>
    </source>
</evidence>
<feature type="transmembrane region" description="Helical" evidence="1">
    <location>
        <begin position="172"/>
        <end position="195"/>
    </location>
</feature>
<keyword evidence="1" id="KW-0472">Membrane</keyword>
<dbReference type="AlphaFoldDB" id="A0A3Q9BLI2"/>
<gene>
    <name evidence="2" type="ORF">EJN90_11605</name>
</gene>
<keyword evidence="1" id="KW-1133">Transmembrane helix</keyword>
<feature type="transmembrane region" description="Helical" evidence="1">
    <location>
        <begin position="21"/>
        <end position="49"/>
    </location>
</feature>
<feature type="transmembrane region" description="Helical" evidence="1">
    <location>
        <begin position="103"/>
        <end position="126"/>
    </location>
</feature>
<keyword evidence="3" id="KW-1185">Reference proteome</keyword>
<keyword evidence="1" id="KW-0812">Transmembrane</keyword>
<protein>
    <submittedName>
        <fullName evidence="2">DUF624 domain-containing protein</fullName>
    </submittedName>
</protein>